<keyword evidence="3" id="KW-1185">Reference proteome</keyword>
<evidence type="ECO:0000313" key="3">
    <source>
        <dbReference type="Proteomes" id="UP000286912"/>
    </source>
</evidence>
<protein>
    <submittedName>
        <fullName evidence="2">Uncharacterized protein</fullName>
    </submittedName>
</protein>
<dbReference type="Proteomes" id="UP000286912">
    <property type="component" value="Unassembled WGS sequence"/>
</dbReference>
<proteinExistence type="predicted"/>
<gene>
    <name evidence="2" type="ORF">ELY37_17415</name>
</gene>
<accession>A0A3S0YKM8</accession>
<evidence type="ECO:0000313" key="2">
    <source>
        <dbReference type="EMBL" id="RUR43473.1"/>
    </source>
</evidence>
<name>A0A3S0YKM8_9GAMM</name>
<comment type="caution">
    <text evidence="2">The sequence shown here is derived from an EMBL/GenBank/DDBJ whole genome shotgun (WGS) entry which is preliminary data.</text>
</comment>
<evidence type="ECO:0000256" key="1">
    <source>
        <dbReference type="SAM" id="MobiDB-lite"/>
    </source>
</evidence>
<organism evidence="2 3">
    <name type="scientific">Vreelandella populi</name>
    <dbReference type="NCBI Taxonomy" id="2498858"/>
    <lineage>
        <taxon>Bacteria</taxon>
        <taxon>Pseudomonadati</taxon>
        <taxon>Pseudomonadota</taxon>
        <taxon>Gammaproteobacteria</taxon>
        <taxon>Oceanospirillales</taxon>
        <taxon>Halomonadaceae</taxon>
        <taxon>Vreelandella</taxon>
    </lineage>
</organism>
<feature type="compositionally biased region" description="Basic and acidic residues" evidence="1">
    <location>
        <begin position="50"/>
        <end position="72"/>
    </location>
</feature>
<dbReference type="EMBL" id="RZHD01000010">
    <property type="protein sequence ID" value="RUR43473.1"/>
    <property type="molecule type" value="Genomic_DNA"/>
</dbReference>
<feature type="region of interest" description="Disordered" evidence="1">
    <location>
        <begin position="36"/>
        <end position="72"/>
    </location>
</feature>
<reference evidence="2 3" key="1">
    <citation type="submission" date="2018-12" db="EMBL/GenBank/DDBJ databases">
        <title>three novel Halomonas strain isolated from plants.</title>
        <authorList>
            <person name="Sun C."/>
        </authorList>
    </citation>
    <scope>NUCLEOTIDE SEQUENCE [LARGE SCALE GENOMIC DNA]</scope>
    <source>
        <strain evidence="2 3">RC</strain>
    </source>
</reference>
<dbReference type="RefSeq" id="WP_126950944.1">
    <property type="nucleotide sequence ID" value="NZ_RZHD01000010.1"/>
</dbReference>
<sequence>MKQHKTCQKCGHEYVPEAEAETPHDHPCSSCGAELYESASPSAGDDSGEEEHPIEKGLRKITDGITGNKHDV</sequence>
<dbReference type="OrthoDB" id="6172626at2"/>
<dbReference type="AlphaFoldDB" id="A0A3S0YKM8"/>